<keyword evidence="3" id="KW-1185">Reference proteome</keyword>
<feature type="coiled-coil region" evidence="1">
    <location>
        <begin position="74"/>
        <end position="130"/>
    </location>
</feature>
<dbReference type="AlphaFoldDB" id="A0A5C7EFJ9"/>
<organism evidence="2 3">
    <name type="scientific">Pelomicrobium methylotrophicum</name>
    <dbReference type="NCBI Taxonomy" id="2602750"/>
    <lineage>
        <taxon>Bacteria</taxon>
        <taxon>Pseudomonadati</taxon>
        <taxon>Pseudomonadota</taxon>
        <taxon>Hydrogenophilia</taxon>
        <taxon>Hydrogenophilia incertae sedis</taxon>
        <taxon>Pelomicrobium</taxon>
    </lineage>
</organism>
<name>A0A5C7EFJ9_9PROT</name>
<evidence type="ECO:0000313" key="2">
    <source>
        <dbReference type="EMBL" id="TXF11000.1"/>
    </source>
</evidence>
<keyword evidence="1" id="KW-0175">Coiled coil</keyword>
<dbReference type="InParanoid" id="A0A5C7EFJ9"/>
<dbReference type="RefSeq" id="WP_147800520.1">
    <property type="nucleotide sequence ID" value="NZ_VPFL01000018.1"/>
</dbReference>
<accession>A0A5C7EFJ9</accession>
<dbReference type="OrthoDB" id="5295983at2"/>
<gene>
    <name evidence="2" type="ORF">FR698_12435</name>
</gene>
<dbReference type="EMBL" id="VPFL01000018">
    <property type="protein sequence ID" value="TXF11000.1"/>
    <property type="molecule type" value="Genomic_DNA"/>
</dbReference>
<proteinExistence type="predicted"/>
<evidence type="ECO:0000313" key="3">
    <source>
        <dbReference type="Proteomes" id="UP000321201"/>
    </source>
</evidence>
<sequence>MSMDPDEVLAAVTLDRAWVAEARAAWLALMELAVFGDVKSSRLGAMTRVRKRALEVGERLRSLVAERAWIPHPREQLKNALACALNLRESLTQLAASAKDVDAGGEAQALQAAIQRLEALAERLRPLENQWASLLDAQYRSAADDE</sequence>
<dbReference type="Proteomes" id="UP000321201">
    <property type="component" value="Unassembled WGS sequence"/>
</dbReference>
<protein>
    <submittedName>
        <fullName evidence="2">Uncharacterized protein</fullName>
    </submittedName>
</protein>
<evidence type="ECO:0000256" key="1">
    <source>
        <dbReference type="SAM" id="Coils"/>
    </source>
</evidence>
<reference evidence="2 3" key="1">
    <citation type="submission" date="2019-08" db="EMBL/GenBank/DDBJ databases">
        <title>Pelomicrobium methylotrophicum gen. nov., sp. nov. a moderately thermophilic, facultatively anaerobic, lithoautotrophic and methylotrophic bacterium isolated from a terrestrial mud volcano.</title>
        <authorList>
            <person name="Slobodkina G.B."/>
            <person name="Merkel A.Y."/>
            <person name="Slobodkin A.I."/>
        </authorList>
    </citation>
    <scope>NUCLEOTIDE SEQUENCE [LARGE SCALE GENOMIC DNA]</scope>
    <source>
        <strain evidence="2 3">SM250</strain>
    </source>
</reference>
<comment type="caution">
    <text evidence="2">The sequence shown here is derived from an EMBL/GenBank/DDBJ whole genome shotgun (WGS) entry which is preliminary data.</text>
</comment>